<evidence type="ECO:0000313" key="2">
    <source>
        <dbReference type="EMBL" id="KKN32408.1"/>
    </source>
</evidence>
<protein>
    <submittedName>
        <fullName evidence="2">Uncharacterized protein</fullName>
    </submittedName>
</protein>
<dbReference type="EMBL" id="LAZR01002255">
    <property type="protein sequence ID" value="KKN32408.1"/>
    <property type="molecule type" value="Genomic_DNA"/>
</dbReference>
<feature type="region of interest" description="Disordered" evidence="1">
    <location>
        <begin position="142"/>
        <end position="167"/>
    </location>
</feature>
<comment type="caution">
    <text evidence="2">The sequence shown here is derived from an EMBL/GenBank/DDBJ whole genome shotgun (WGS) entry which is preliminary data.</text>
</comment>
<accession>A0A0F9STA6</accession>
<reference evidence="2" key="1">
    <citation type="journal article" date="2015" name="Nature">
        <title>Complex archaea that bridge the gap between prokaryotes and eukaryotes.</title>
        <authorList>
            <person name="Spang A."/>
            <person name="Saw J.H."/>
            <person name="Jorgensen S.L."/>
            <person name="Zaremba-Niedzwiedzka K."/>
            <person name="Martijn J."/>
            <person name="Lind A.E."/>
            <person name="van Eijk R."/>
            <person name="Schleper C."/>
            <person name="Guy L."/>
            <person name="Ettema T.J."/>
        </authorList>
    </citation>
    <scope>NUCLEOTIDE SEQUENCE</scope>
</reference>
<feature type="compositionally biased region" description="Basic and acidic residues" evidence="1">
    <location>
        <begin position="145"/>
        <end position="156"/>
    </location>
</feature>
<proteinExistence type="predicted"/>
<feature type="region of interest" description="Disordered" evidence="1">
    <location>
        <begin position="81"/>
        <end position="101"/>
    </location>
</feature>
<dbReference type="AlphaFoldDB" id="A0A0F9STA6"/>
<name>A0A0F9STA6_9ZZZZ</name>
<sequence>MARNREDDWIYEDPEMMDIMAELEAKEEKKKQRSQRYKWEEDKTLKEYIKATPKGQRSFTNIPGQEGGAFYMPETPLQAPAGVAIGMGDESPYGKSAEEETMRRAQALQAEGKPVDTEQIYTDVVDELSRKDEVVRQQVGFEQAVELKHGPPKEAKAPTPRSFADRKNELEYNESLKQQQTDMDKLKFVEESGGRIEAMADEKGGYYLVGEVTKKEKESLKKKGYTIVQSFDGSAFDIVRTGKPGPKKARGTVLTQADIEDQSKKTALDKVEQMVAETIQKRSMGAAQTAAAGAEGMGDEFGFGRGYGEKPYGKFSGQQLFEGGDLEFQGMPDWYKRMQKKQTAWGQGIGIYGAQQ</sequence>
<gene>
    <name evidence="2" type="ORF">LCGC14_0814260</name>
</gene>
<organism evidence="2">
    <name type="scientific">marine sediment metagenome</name>
    <dbReference type="NCBI Taxonomy" id="412755"/>
    <lineage>
        <taxon>unclassified sequences</taxon>
        <taxon>metagenomes</taxon>
        <taxon>ecological metagenomes</taxon>
    </lineage>
</organism>
<evidence type="ECO:0000256" key="1">
    <source>
        <dbReference type="SAM" id="MobiDB-lite"/>
    </source>
</evidence>